<dbReference type="EMBL" id="JASAVS010000016">
    <property type="protein sequence ID" value="MDP8085777.1"/>
    <property type="molecule type" value="Genomic_DNA"/>
</dbReference>
<evidence type="ECO:0000313" key="1">
    <source>
        <dbReference type="EMBL" id="MDP8085777.1"/>
    </source>
</evidence>
<name>A0A1H7ZPK2_9PAST</name>
<evidence type="ECO:0000313" key="4">
    <source>
        <dbReference type="Proteomes" id="UP001224812"/>
    </source>
</evidence>
<dbReference type="EMBL" id="FOBN01000028">
    <property type="protein sequence ID" value="SEM60320.1"/>
    <property type="molecule type" value="Genomic_DNA"/>
</dbReference>
<accession>A0A1H7ZPK2</accession>
<sequence length="144" mass="17205">MKKIYIYLSLLILTACDLRMPFVAEPYYQPTNISHSYLVGKIFKSPRDQITLKFYDNNKVELSKIIKNAKAKIIDKVVFTGTYSFEYRDYDYSKYIYTEKKQEQYIKIKDNKGIYEVVFFVRRPHLLMFEKGNIGGRGYDLYLK</sequence>
<protein>
    <recommendedName>
        <fullName evidence="5">Lipoprotein</fullName>
    </recommendedName>
</protein>
<dbReference type="PROSITE" id="PS51257">
    <property type="entry name" value="PROKAR_LIPOPROTEIN"/>
    <property type="match status" value="1"/>
</dbReference>
<dbReference type="GeneID" id="83543713"/>
<dbReference type="AlphaFoldDB" id="A0A1H7ZPK2"/>
<gene>
    <name evidence="1" type="ORF">QJT92_07585</name>
    <name evidence="2" type="ORF">SAMN05444853_1289</name>
</gene>
<dbReference type="RefSeq" id="WP_090923139.1">
    <property type="nucleotide sequence ID" value="NZ_CP016180.1"/>
</dbReference>
<reference evidence="1 4" key="3">
    <citation type="journal article" date="2023" name="Front. Microbiol.">
        <title>Phylogeography and host specificity of Pasteurellaceae pathogenic to sea-farmed fish in the north-east Atlantic.</title>
        <authorList>
            <person name="Gulla S."/>
            <person name="Colquhoun D.J."/>
            <person name="Olsen A.B."/>
            <person name="Spilsberg B."/>
            <person name="Lagesen K."/>
            <person name="Aakesson C.P."/>
            <person name="Strom S."/>
            <person name="Manji F."/>
            <person name="Birkbeck T.H."/>
            <person name="Nilsen H.K."/>
        </authorList>
    </citation>
    <scope>NUCLEOTIDE SEQUENCE [LARGE SCALE GENOMIC DNA]</scope>
    <source>
        <strain evidence="1 4">VIO11850</strain>
    </source>
</reference>
<evidence type="ECO:0008006" key="5">
    <source>
        <dbReference type="Google" id="ProtNLM"/>
    </source>
</evidence>
<organism evidence="2 3">
    <name type="scientific">Phocoenobacter skyensis</name>
    <dbReference type="NCBI Taxonomy" id="97481"/>
    <lineage>
        <taxon>Bacteria</taxon>
        <taxon>Pseudomonadati</taxon>
        <taxon>Pseudomonadota</taxon>
        <taxon>Gammaproteobacteria</taxon>
        <taxon>Pasteurellales</taxon>
        <taxon>Pasteurellaceae</taxon>
        <taxon>Phocoenobacter</taxon>
    </lineage>
</organism>
<evidence type="ECO:0000313" key="3">
    <source>
        <dbReference type="Proteomes" id="UP000198883"/>
    </source>
</evidence>
<reference evidence="2" key="2">
    <citation type="submission" date="2016-10" db="EMBL/GenBank/DDBJ databases">
        <authorList>
            <person name="de Groot N.N."/>
        </authorList>
    </citation>
    <scope>NUCLEOTIDE SEQUENCE [LARGE SCALE GENOMIC DNA]</scope>
    <source>
        <strain evidence="2">DSM 24204</strain>
    </source>
</reference>
<keyword evidence="4" id="KW-1185">Reference proteome</keyword>
<evidence type="ECO:0000313" key="2">
    <source>
        <dbReference type="EMBL" id="SEM60320.1"/>
    </source>
</evidence>
<dbReference type="Proteomes" id="UP001224812">
    <property type="component" value="Unassembled WGS sequence"/>
</dbReference>
<dbReference type="Proteomes" id="UP000198883">
    <property type="component" value="Unassembled WGS sequence"/>
</dbReference>
<reference evidence="3" key="1">
    <citation type="submission" date="2016-10" db="EMBL/GenBank/DDBJ databases">
        <authorList>
            <person name="Varghese N."/>
            <person name="Submissions S."/>
        </authorList>
    </citation>
    <scope>NUCLEOTIDE SEQUENCE [LARGE SCALE GENOMIC DNA]</scope>
    <source>
        <strain evidence="3">DSM 24204</strain>
    </source>
</reference>
<dbReference type="STRING" id="97481.SAMN05444853_1289"/>
<proteinExistence type="predicted"/>